<feature type="non-terminal residue" evidence="1">
    <location>
        <position position="175"/>
    </location>
</feature>
<organism evidence="1">
    <name type="scientific">marine metagenome</name>
    <dbReference type="NCBI Taxonomy" id="408172"/>
    <lineage>
        <taxon>unclassified sequences</taxon>
        <taxon>metagenomes</taxon>
        <taxon>ecological metagenomes</taxon>
    </lineage>
</organism>
<name>A0A382KKY6_9ZZZZ</name>
<reference evidence="1" key="1">
    <citation type="submission" date="2018-05" db="EMBL/GenBank/DDBJ databases">
        <authorList>
            <person name="Lanie J.A."/>
            <person name="Ng W.-L."/>
            <person name="Kazmierczak K.M."/>
            <person name="Andrzejewski T.M."/>
            <person name="Davidsen T.M."/>
            <person name="Wayne K.J."/>
            <person name="Tettelin H."/>
            <person name="Glass J.I."/>
            <person name="Rusch D."/>
            <person name="Podicherti R."/>
            <person name="Tsui H.-C.T."/>
            <person name="Winkler M.E."/>
        </authorList>
    </citation>
    <scope>NUCLEOTIDE SEQUENCE</scope>
</reference>
<protein>
    <submittedName>
        <fullName evidence="1">Uncharacterized protein</fullName>
    </submittedName>
</protein>
<proteinExistence type="predicted"/>
<dbReference type="EMBL" id="UINC01080822">
    <property type="protein sequence ID" value="SVC24113.1"/>
    <property type="molecule type" value="Genomic_DNA"/>
</dbReference>
<evidence type="ECO:0000313" key="1">
    <source>
        <dbReference type="EMBL" id="SVC24113.1"/>
    </source>
</evidence>
<accession>A0A382KKY6</accession>
<dbReference type="AlphaFoldDB" id="A0A382KKY6"/>
<sequence>MPKKKNKGDVRFSSTIVKEGSKPKYIPVGKHRKSIKRIVKVIENLGFEFVSADNKVYFINSDRKCSIFFSQTASDVNAVRQIVRKLKKDLLNCDAPIDVDSLPANLDLLRLKGIGKMEEEPTIGDVLDACVSDNYSRISTEITIKTKEKLKKYSEKKGISLGELIEQMMDVYQKN</sequence>
<gene>
    <name evidence="1" type="ORF">METZ01_LOCUS276967</name>
</gene>